<evidence type="ECO:0000256" key="9">
    <source>
        <dbReference type="ARBA" id="ARBA00022729"/>
    </source>
</evidence>
<dbReference type="PROSITE" id="PS51257">
    <property type="entry name" value="PROKAR_LIPOPROTEIN"/>
    <property type="match status" value="1"/>
</dbReference>
<dbReference type="InterPro" id="IPR006333">
    <property type="entry name" value="Cyt_o_ubiquinol_oxidase_su2"/>
</dbReference>
<dbReference type="Proteomes" id="UP000180175">
    <property type="component" value="Chromosome"/>
</dbReference>
<dbReference type="PIRSF" id="PIRSF000292">
    <property type="entry name" value="Ubi_od_II"/>
    <property type="match status" value="1"/>
</dbReference>
<dbReference type="GO" id="GO:0005507">
    <property type="term" value="F:copper ion binding"/>
    <property type="evidence" value="ECO:0007669"/>
    <property type="project" value="InterPro"/>
</dbReference>
<comment type="catalytic activity">
    <reaction evidence="1 14">
        <text>2 a quinol + O2 = 2 a quinone + 2 H2O</text>
        <dbReference type="Rhea" id="RHEA:55376"/>
        <dbReference type="ChEBI" id="CHEBI:15377"/>
        <dbReference type="ChEBI" id="CHEBI:15379"/>
        <dbReference type="ChEBI" id="CHEBI:24646"/>
        <dbReference type="ChEBI" id="CHEBI:132124"/>
    </reaction>
</comment>
<keyword evidence="10 14" id="KW-0249">Electron transport</keyword>
<keyword evidence="7 14" id="KW-0679">Respiratory chain</keyword>
<evidence type="ECO:0000256" key="7">
    <source>
        <dbReference type="ARBA" id="ARBA00022660"/>
    </source>
</evidence>
<evidence type="ECO:0000313" key="21">
    <source>
        <dbReference type="Proteomes" id="UP000180175"/>
    </source>
</evidence>
<evidence type="ECO:0000259" key="17">
    <source>
        <dbReference type="PROSITE" id="PS50857"/>
    </source>
</evidence>
<evidence type="ECO:0000256" key="16">
    <source>
        <dbReference type="SAM" id="Phobius"/>
    </source>
</evidence>
<feature type="transmembrane region" description="Helical" evidence="16">
    <location>
        <begin position="82"/>
        <end position="110"/>
    </location>
</feature>
<keyword evidence="13 14" id="KW-0472">Membrane</keyword>
<keyword evidence="6 14" id="KW-1003">Cell membrane</keyword>
<dbReference type="PANTHER" id="PTHR22888:SF18">
    <property type="entry name" value="CYTOCHROME BO(3) UBIQUINOL OXIDASE SUBUNIT 2"/>
    <property type="match status" value="1"/>
</dbReference>
<gene>
    <name evidence="20" type="primary">qoxA</name>
    <name evidence="20" type="ORF">AWH56_004150</name>
    <name evidence="19" type="ORF">AWH56_23295</name>
</gene>
<dbReference type="SUPFAM" id="SSF81464">
    <property type="entry name" value="Cytochrome c oxidase subunit II-like, transmembrane region"/>
    <property type="match status" value="1"/>
</dbReference>
<evidence type="ECO:0000256" key="6">
    <source>
        <dbReference type="ARBA" id="ARBA00022475"/>
    </source>
</evidence>
<dbReference type="InterPro" id="IPR034227">
    <property type="entry name" value="CuRO_UO_II"/>
</dbReference>
<dbReference type="InterPro" id="IPR045187">
    <property type="entry name" value="CcO_II"/>
</dbReference>
<dbReference type="GO" id="GO:0005886">
    <property type="term" value="C:plasma membrane"/>
    <property type="evidence" value="ECO:0007669"/>
    <property type="project" value="UniProtKB-SubCell"/>
</dbReference>
<feature type="transmembrane region" description="Helical" evidence="16">
    <location>
        <begin position="38"/>
        <end position="62"/>
    </location>
</feature>
<reference evidence="20" key="4">
    <citation type="submission" date="2020-10" db="EMBL/GenBank/DDBJ databases">
        <authorList>
            <person name="Bassil N.M."/>
            <person name="Lloyd J.R."/>
        </authorList>
    </citation>
    <scope>NUCLEOTIDE SEQUENCE</scope>
    <source>
        <strain evidence="20">NB2006</strain>
    </source>
</reference>
<evidence type="ECO:0000256" key="14">
    <source>
        <dbReference type="PIRNR" id="PIRNR000292"/>
    </source>
</evidence>
<keyword evidence="21" id="KW-1185">Reference proteome</keyword>
<dbReference type="AlphaFoldDB" id="A0A1S2KYC0"/>
<evidence type="ECO:0000256" key="1">
    <source>
        <dbReference type="ARBA" id="ARBA00000725"/>
    </source>
</evidence>
<dbReference type="InterPro" id="IPR008972">
    <property type="entry name" value="Cupredoxin"/>
</dbReference>
<dbReference type="InterPro" id="IPR011759">
    <property type="entry name" value="Cyt_c_oxidase_su2_TM_dom"/>
</dbReference>
<reference evidence="20 21" key="3">
    <citation type="journal article" date="2019" name="Int. J. Syst. Evol. Microbiol.">
        <title>Anaerobacillus isosaccharinicus sp. nov., an alkaliphilic bacterium which degrades isosaccharinic acid.</title>
        <authorList>
            <person name="Bassil N.M."/>
            <person name="Lloyd J.R."/>
        </authorList>
    </citation>
    <scope>NUCLEOTIDE SEQUENCE [LARGE SCALE GENOMIC DNA]</scope>
    <source>
        <strain evidence="20 21">NB2006</strain>
    </source>
</reference>
<dbReference type="InterPro" id="IPR036257">
    <property type="entry name" value="Cyt_c_oxidase_su2_TM_sf"/>
</dbReference>
<dbReference type="EMBL" id="LQXD01000201">
    <property type="protein sequence ID" value="OIJ04345.1"/>
    <property type="molecule type" value="Genomic_DNA"/>
</dbReference>
<evidence type="ECO:0000313" key="20">
    <source>
        <dbReference type="EMBL" id="QOY36854.1"/>
    </source>
</evidence>
<keyword evidence="8 15" id="KW-0812">Transmembrane</keyword>
<evidence type="ECO:0000313" key="19">
    <source>
        <dbReference type="EMBL" id="OIJ04345.1"/>
    </source>
</evidence>
<dbReference type="Pfam" id="PF00116">
    <property type="entry name" value="COX2"/>
    <property type="match status" value="1"/>
</dbReference>
<dbReference type="PROSITE" id="PS50999">
    <property type="entry name" value="COX2_TM"/>
    <property type="match status" value="1"/>
</dbReference>
<evidence type="ECO:0000256" key="5">
    <source>
        <dbReference type="ARBA" id="ARBA00022448"/>
    </source>
</evidence>
<dbReference type="SUPFAM" id="SSF49503">
    <property type="entry name" value="Cupredoxins"/>
    <property type="match status" value="1"/>
</dbReference>
<dbReference type="Gene3D" id="2.60.40.420">
    <property type="entry name" value="Cupredoxins - blue copper proteins"/>
    <property type="match status" value="1"/>
</dbReference>
<sequence length="316" mass="36249">MKKLTLLLIAASLLAFLSGCEMVVFQPEGPQARSILGLINFSILMMAIVVAVVFALFIWIVWKYRETTDNKDIEPEEEKGSIALEITWTVIPLLIVIALTIPTVIVTFAVEDVPKGYEDKEPITIHVTAADWKWIFSYPEEDIQTVNYVNIPIDTPILFRLTSASTMQSFWVPQLGGQKYAMANMENELYLLAERPGTFMGRNTNFNGQGYAYMDFDVVAKSEADYLEWVQDVKEKAPTLTEQKYMEILYPGIVGRMTFNETHLQWVNHADHDAQIFLHQDTYRNYYHTKGEGYERQYNQIESRDTEGGHHHGHGH</sequence>
<dbReference type="Gene3D" id="1.10.287.90">
    <property type="match status" value="1"/>
</dbReference>
<dbReference type="GO" id="GO:0009486">
    <property type="term" value="F:cytochrome bo3 ubiquinol oxidase activity"/>
    <property type="evidence" value="ECO:0007669"/>
    <property type="project" value="InterPro"/>
</dbReference>
<keyword evidence="5 14" id="KW-0813">Transport</keyword>
<protein>
    <recommendedName>
        <fullName evidence="4 14">Quinol oxidase subunit 2</fullName>
        <ecNumber evidence="14">1.10.3.-</ecNumber>
    </recommendedName>
</protein>
<evidence type="ECO:0000256" key="2">
    <source>
        <dbReference type="ARBA" id="ARBA00004651"/>
    </source>
</evidence>
<reference evidence="19 21" key="1">
    <citation type="submission" date="2016-10" db="EMBL/GenBank/DDBJ databases">
        <title>Draft genome sequences of four alkaliphilic bacteria belonging to the Anaerobacillus genus.</title>
        <authorList>
            <person name="Bassil N.M."/>
            <person name="Lloyd J.R."/>
        </authorList>
    </citation>
    <scope>NUCLEOTIDE SEQUENCE [LARGE SCALE GENOMIC DNA]</scope>
    <source>
        <strain evidence="19 21">NB2006</strain>
    </source>
</reference>
<dbReference type="GO" id="GO:0004129">
    <property type="term" value="F:cytochrome-c oxidase activity"/>
    <property type="evidence" value="ECO:0007669"/>
    <property type="project" value="UniProtKB-UniRule"/>
</dbReference>
<dbReference type="GO" id="GO:0016682">
    <property type="term" value="F:oxidoreductase activity, acting on diphenols and related substances as donors, oxygen as acceptor"/>
    <property type="evidence" value="ECO:0007669"/>
    <property type="project" value="InterPro"/>
</dbReference>
<feature type="domain" description="Cytochrome oxidase subunit II copper A binding" evidence="17">
    <location>
        <begin position="120"/>
        <end position="232"/>
    </location>
</feature>
<evidence type="ECO:0000256" key="8">
    <source>
        <dbReference type="ARBA" id="ARBA00022692"/>
    </source>
</evidence>
<keyword evidence="12 14" id="KW-0560">Oxidoreductase</keyword>
<evidence type="ECO:0000256" key="11">
    <source>
        <dbReference type="ARBA" id="ARBA00022989"/>
    </source>
</evidence>
<evidence type="ECO:0000256" key="4">
    <source>
        <dbReference type="ARBA" id="ARBA00016131"/>
    </source>
</evidence>
<organism evidence="19 21">
    <name type="scientific">Anaerobacillus isosaccharinicus</name>
    <dbReference type="NCBI Taxonomy" id="1532552"/>
    <lineage>
        <taxon>Bacteria</taxon>
        <taxon>Bacillati</taxon>
        <taxon>Bacillota</taxon>
        <taxon>Bacilli</taxon>
        <taxon>Bacillales</taxon>
        <taxon>Bacillaceae</taxon>
        <taxon>Anaerobacillus</taxon>
    </lineage>
</organism>
<accession>A0A1S2KYC0</accession>
<keyword evidence="11 16" id="KW-1133">Transmembrane helix</keyword>
<dbReference type="InterPro" id="IPR006332">
    <property type="entry name" value="QoxA"/>
</dbReference>
<comment type="function">
    <text evidence="14">Catalyzes quinol oxidation with the concomitant reduction of oxygen to water. Subunit II transfers the electrons from a quinol to the binuclear center of the catalytic subunit I.</text>
</comment>
<dbReference type="GO" id="GO:0042773">
    <property type="term" value="P:ATP synthesis coupled electron transport"/>
    <property type="evidence" value="ECO:0007669"/>
    <property type="project" value="TreeGrafter"/>
</dbReference>
<evidence type="ECO:0000256" key="15">
    <source>
        <dbReference type="RuleBase" id="RU000456"/>
    </source>
</evidence>
<proteinExistence type="inferred from homology"/>
<dbReference type="CDD" id="cd04212">
    <property type="entry name" value="CuRO_UO_II"/>
    <property type="match status" value="1"/>
</dbReference>
<dbReference type="Pfam" id="PF02790">
    <property type="entry name" value="COX2_TM"/>
    <property type="match status" value="1"/>
</dbReference>
<reference evidence="20 21" key="2">
    <citation type="journal article" date="2017" name="Genome Announc.">
        <title>Draft Genome Sequences of Four Alkaliphilic Bacteria Belonging to the Anaerobacillus Genus.</title>
        <authorList>
            <person name="Bassil N.M."/>
            <person name="Lloyd J.R."/>
        </authorList>
    </citation>
    <scope>NUCLEOTIDE SEQUENCE [LARGE SCALE GENOMIC DNA]</scope>
    <source>
        <strain evidence="20 21">NB2006</strain>
    </source>
</reference>
<evidence type="ECO:0000256" key="3">
    <source>
        <dbReference type="ARBA" id="ARBA00007866"/>
    </source>
</evidence>
<dbReference type="EMBL" id="CP063356">
    <property type="protein sequence ID" value="QOY36854.1"/>
    <property type="molecule type" value="Genomic_DNA"/>
</dbReference>
<dbReference type="PRINTS" id="PR01166">
    <property type="entry name" value="CYCOXIDASEII"/>
</dbReference>
<dbReference type="PANTHER" id="PTHR22888">
    <property type="entry name" value="CYTOCHROME C OXIDASE, SUBUNIT II"/>
    <property type="match status" value="1"/>
</dbReference>
<dbReference type="NCBIfam" id="TIGR01432">
    <property type="entry name" value="QOXA"/>
    <property type="match status" value="1"/>
</dbReference>
<dbReference type="OrthoDB" id="9783445at2"/>
<evidence type="ECO:0000256" key="10">
    <source>
        <dbReference type="ARBA" id="ARBA00022982"/>
    </source>
</evidence>
<dbReference type="PROSITE" id="PS50857">
    <property type="entry name" value="COX2_CUA"/>
    <property type="match status" value="1"/>
</dbReference>
<feature type="domain" description="Cytochrome oxidase subunit II transmembrane region profile" evidence="18">
    <location>
        <begin position="16"/>
        <end position="114"/>
    </location>
</feature>
<dbReference type="KEGG" id="aia:AWH56_004150"/>
<comment type="similarity">
    <text evidence="3 14 15">Belongs to the cytochrome c oxidase subunit 2 family.</text>
</comment>
<comment type="subcellular location">
    <subcellularLocation>
        <location evidence="2 15">Cell membrane</location>
        <topology evidence="2 15">Multi-pass membrane protein</topology>
    </subcellularLocation>
</comment>
<evidence type="ECO:0000256" key="13">
    <source>
        <dbReference type="ARBA" id="ARBA00023136"/>
    </source>
</evidence>
<dbReference type="RefSeq" id="WP_071319313.1">
    <property type="nucleotide sequence ID" value="NZ_CP063356.2"/>
</dbReference>
<dbReference type="EC" id="1.10.3.-" evidence="14"/>
<evidence type="ECO:0000259" key="18">
    <source>
        <dbReference type="PROSITE" id="PS50999"/>
    </source>
</evidence>
<dbReference type="InterPro" id="IPR002429">
    <property type="entry name" value="CcO_II-like_C"/>
</dbReference>
<keyword evidence="9" id="KW-0732">Signal</keyword>
<name>A0A1S2KYC0_9BACI</name>
<evidence type="ECO:0000256" key="12">
    <source>
        <dbReference type="ARBA" id="ARBA00023002"/>
    </source>
</evidence>